<dbReference type="AlphaFoldDB" id="A0A9Q9EPX3"/>
<name>A0A9Q9EPX3_9PEZI</name>
<dbReference type="Proteomes" id="UP001056384">
    <property type="component" value="Chromosome 10"/>
</dbReference>
<feature type="signal peptide" evidence="1">
    <location>
        <begin position="1"/>
        <end position="19"/>
    </location>
</feature>
<keyword evidence="3" id="KW-1185">Reference proteome</keyword>
<evidence type="ECO:0000256" key="1">
    <source>
        <dbReference type="SAM" id="SignalP"/>
    </source>
</evidence>
<sequence>MRVFNTLIVAALAFVLAEAWFIRDKETWSSKTTSFMPEIIESCLNDTRKMLENDPTLNMRYKGYSCNGLYFQAGMKGSEISAVGLERFLRCDPEMAEAARAGKDWFHCDVWGGAGGKRTSEIGWSPEGLQLCSWDEPIDHAPCTGKV</sequence>
<evidence type="ECO:0000313" key="2">
    <source>
        <dbReference type="EMBL" id="USW58154.1"/>
    </source>
</evidence>
<reference evidence="2" key="1">
    <citation type="submission" date="2022-06" db="EMBL/GenBank/DDBJ databases">
        <title>Complete genome sequences of two strains of the flax pathogen Septoria linicola.</title>
        <authorList>
            <person name="Lapalu N."/>
            <person name="Simon A."/>
            <person name="Demenou B."/>
            <person name="Paumier D."/>
            <person name="Guillot M.-P."/>
            <person name="Gout L."/>
            <person name="Valade R."/>
        </authorList>
    </citation>
    <scope>NUCLEOTIDE SEQUENCE</scope>
    <source>
        <strain evidence="2">SE15195</strain>
    </source>
</reference>
<keyword evidence="1" id="KW-0732">Signal</keyword>
<organism evidence="2 3">
    <name type="scientific">Septoria linicola</name>
    <dbReference type="NCBI Taxonomy" id="215465"/>
    <lineage>
        <taxon>Eukaryota</taxon>
        <taxon>Fungi</taxon>
        <taxon>Dikarya</taxon>
        <taxon>Ascomycota</taxon>
        <taxon>Pezizomycotina</taxon>
        <taxon>Dothideomycetes</taxon>
        <taxon>Dothideomycetidae</taxon>
        <taxon>Mycosphaerellales</taxon>
        <taxon>Mycosphaerellaceae</taxon>
        <taxon>Septoria</taxon>
    </lineage>
</organism>
<accession>A0A9Q9EPX3</accession>
<dbReference type="EMBL" id="CP099427">
    <property type="protein sequence ID" value="USW58154.1"/>
    <property type="molecule type" value="Genomic_DNA"/>
</dbReference>
<proteinExistence type="predicted"/>
<gene>
    <name evidence="2" type="ORF">Slin15195_G114730</name>
</gene>
<feature type="chain" id="PRO_5040375663" evidence="1">
    <location>
        <begin position="20"/>
        <end position="147"/>
    </location>
</feature>
<protein>
    <submittedName>
        <fullName evidence="2">Uncharacterized protein</fullName>
    </submittedName>
</protein>
<evidence type="ECO:0000313" key="3">
    <source>
        <dbReference type="Proteomes" id="UP001056384"/>
    </source>
</evidence>